<feature type="compositionally biased region" description="Polar residues" evidence="1">
    <location>
        <begin position="50"/>
        <end position="65"/>
    </location>
</feature>
<dbReference type="EMBL" id="JAOYFB010000004">
    <property type="protein sequence ID" value="KAK4013655.1"/>
    <property type="molecule type" value="Genomic_DNA"/>
</dbReference>
<feature type="compositionally biased region" description="Polar residues" evidence="1">
    <location>
        <begin position="81"/>
        <end position="95"/>
    </location>
</feature>
<organism evidence="2 3">
    <name type="scientific">Daphnia magna</name>
    <dbReference type="NCBI Taxonomy" id="35525"/>
    <lineage>
        <taxon>Eukaryota</taxon>
        <taxon>Metazoa</taxon>
        <taxon>Ecdysozoa</taxon>
        <taxon>Arthropoda</taxon>
        <taxon>Crustacea</taxon>
        <taxon>Branchiopoda</taxon>
        <taxon>Diplostraca</taxon>
        <taxon>Cladocera</taxon>
        <taxon>Anomopoda</taxon>
        <taxon>Daphniidae</taxon>
        <taxon>Daphnia</taxon>
    </lineage>
</organism>
<feature type="region of interest" description="Disordered" evidence="1">
    <location>
        <begin position="1"/>
        <end position="95"/>
    </location>
</feature>
<feature type="compositionally biased region" description="Basic and acidic residues" evidence="1">
    <location>
        <begin position="40"/>
        <end position="49"/>
    </location>
</feature>
<comment type="caution">
    <text evidence="2">The sequence shown here is derived from an EMBL/GenBank/DDBJ whole genome shotgun (WGS) entry which is preliminary data.</text>
</comment>
<evidence type="ECO:0000313" key="3">
    <source>
        <dbReference type="Proteomes" id="UP001234178"/>
    </source>
</evidence>
<accession>A0ABQ9ZL26</accession>
<gene>
    <name evidence="2" type="ORF">OUZ56_026207</name>
</gene>
<protein>
    <submittedName>
        <fullName evidence="2">Uncharacterized protein</fullName>
    </submittedName>
</protein>
<evidence type="ECO:0000256" key="1">
    <source>
        <dbReference type="SAM" id="MobiDB-lite"/>
    </source>
</evidence>
<sequence>MSNTSEEQPPEQIKRPTTLLQGDFIIPCLPIETSTPMDTRPNETDEKSDSSPSSDVTEFSWSDVSPPTGWDNTDQEMKTIEISSTVDVSSTIELD</sequence>
<proteinExistence type="predicted"/>
<reference evidence="2 3" key="1">
    <citation type="journal article" date="2023" name="Nucleic Acids Res.">
        <title>The hologenome of Daphnia magna reveals possible DNA methylation and microbiome-mediated evolution of the host genome.</title>
        <authorList>
            <person name="Chaturvedi A."/>
            <person name="Li X."/>
            <person name="Dhandapani V."/>
            <person name="Marshall H."/>
            <person name="Kissane S."/>
            <person name="Cuenca-Cambronero M."/>
            <person name="Asole G."/>
            <person name="Calvet F."/>
            <person name="Ruiz-Romero M."/>
            <person name="Marangio P."/>
            <person name="Guigo R."/>
            <person name="Rago D."/>
            <person name="Mirbahai L."/>
            <person name="Eastwood N."/>
            <person name="Colbourne J.K."/>
            <person name="Zhou J."/>
            <person name="Mallon E."/>
            <person name="Orsini L."/>
        </authorList>
    </citation>
    <scope>NUCLEOTIDE SEQUENCE [LARGE SCALE GENOMIC DNA]</scope>
    <source>
        <strain evidence="2">LRV0_1</strain>
    </source>
</reference>
<name>A0ABQ9ZL26_9CRUS</name>
<keyword evidence="3" id="KW-1185">Reference proteome</keyword>
<evidence type="ECO:0000313" key="2">
    <source>
        <dbReference type="EMBL" id="KAK4013655.1"/>
    </source>
</evidence>
<dbReference type="Proteomes" id="UP001234178">
    <property type="component" value="Unassembled WGS sequence"/>
</dbReference>